<dbReference type="GO" id="GO:0005524">
    <property type="term" value="F:ATP binding"/>
    <property type="evidence" value="ECO:0007669"/>
    <property type="project" value="UniProtKB-KW"/>
</dbReference>
<keyword evidence="7" id="KW-0547">Nucleotide-binding</keyword>
<dbReference type="EMBL" id="AORC01000009">
    <property type="protein sequence ID" value="EYT49398.1"/>
    <property type="molecule type" value="Genomic_DNA"/>
</dbReference>
<feature type="compositionally biased region" description="Low complexity" evidence="12">
    <location>
        <begin position="287"/>
        <end position="302"/>
    </location>
</feature>
<evidence type="ECO:0000256" key="10">
    <source>
        <dbReference type="ARBA" id="ARBA00023136"/>
    </source>
</evidence>
<dbReference type="SUPFAM" id="SSF52540">
    <property type="entry name" value="P-loop containing nucleoside triphosphate hydrolases"/>
    <property type="match status" value="1"/>
</dbReference>
<keyword evidence="10 11" id="KW-0472">Membrane</keyword>
<dbReference type="GO" id="GO:0005886">
    <property type="term" value="C:plasma membrane"/>
    <property type="evidence" value="ECO:0007669"/>
    <property type="project" value="UniProtKB-SubCell"/>
</dbReference>
<feature type="transmembrane region" description="Helical" evidence="11">
    <location>
        <begin position="119"/>
        <end position="140"/>
    </location>
</feature>
<dbReference type="InterPro" id="IPR000515">
    <property type="entry name" value="MetI-like"/>
</dbReference>
<feature type="transmembrane region" description="Helical" evidence="11">
    <location>
        <begin position="227"/>
        <end position="246"/>
    </location>
</feature>
<dbReference type="SUPFAM" id="SSF161098">
    <property type="entry name" value="MetI-like"/>
    <property type="match status" value="1"/>
</dbReference>
<keyword evidence="9 11" id="KW-1133">Transmembrane helix</keyword>
<dbReference type="Gene3D" id="1.10.3720.10">
    <property type="entry name" value="MetI-like"/>
    <property type="match status" value="1"/>
</dbReference>
<dbReference type="InterPro" id="IPR003593">
    <property type="entry name" value="AAA+_ATPase"/>
</dbReference>
<keyword evidence="8" id="KW-0067">ATP-binding</keyword>
<feature type="domain" description="ABC transmembrane type-1" evidence="14">
    <location>
        <begin position="41"/>
        <end position="245"/>
    </location>
</feature>
<evidence type="ECO:0000259" key="13">
    <source>
        <dbReference type="PROSITE" id="PS50893"/>
    </source>
</evidence>
<dbReference type="Pfam" id="PF00528">
    <property type="entry name" value="BPD_transp_1"/>
    <property type="match status" value="1"/>
</dbReference>
<evidence type="ECO:0000256" key="1">
    <source>
        <dbReference type="ARBA" id="ARBA00004651"/>
    </source>
</evidence>
<keyword evidence="4" id="KW-1003">Cell membrane</keyword>
<organism evidence="15 16">
    <name type="scientific">Brachybacterium muris UCD-AY4</name>
    <dbReference type="NCBI Taxonomy" id="1249481"/>
    <lineage>
        <taxon>Bacteria</taxon>
        <taxon>Bacillati</taxon>
        <taxon>Actinomycetota</taxon>
        <taxon>Actinomycetes</taxon>
        <taxon>Micrococcales</taxon>
        <taxon>Dermabacteraceae</taxon>
        <taxon>Brachybacterium</taxon>
    </lineage>
</organism>
<evidence type="ECO:0000256" key="2">
    <source>
        <dbReference type="ARBA" id="ARBA00007069"/>
    </source>
</evidence>
<evidence type="ECO:0000313" key="16">
    <source>
        <dbReference type="Proteomes" id="UP000019754"/>
    </source>
</evidence>
<dbReference type="PROSITE" id="PS00211">
    <property type="entry name" value="ABC_TRANSPORTER_1"/>
    <property type="match status" value="1"/>
</dbReference>
<dbReference type="InterPro" id="IPR027417">
    <property type="entry name" value="P-loop_NTPase"/>
</dbReference>
<keyword evidence="6 11" id="KW-0812">Transmembrane</keyword>
<dbReference type="InterPro" id="IPR035906">
    <property type="entry name" value="MetI-like_sf"/>
</dbReference>
<dbReference type="PANTHER" id="PTHR30183">
    <property type="entry name" value="MOLYBDENUM TRANSPORT SYSTEM PERMEASE PROTEIN MODB"/>
    <property type="match status" value="1"/>
</dbReference>
<evidence type="ECO:0000256" key="8">
    <source>
        <dbReference type="ARBA" id="ARBA00022840"/>
    </source>
</evidence>
<feature type="region of interest" description="Disordered" evidence="12">
    <location>
        <begin position="253"/>
        <end position="302"/>
    </location>
</feature>
<dbReference type="InterPro" id="IPR003439">
    <property type="entry name" value="ABC_transporter-like_ATP-bd"/>
</dbReference>
<feature type="domain" description="ABC transporter" evidence="13">
    <location>
        <begin position="297"/>
        <end position="552"/>
    </location>
</feature>
<comment type="similarity">
    <text evidence="2">Belongs to the binding-protein-dependent transport system permease family. CysTW subfamily.</text>
</comment>
<dbReference type="CDD" id="cd06261">
    <property type="entry name" value="TM_PBP2"/>
    <property type="match status" value="1"/>
</dbReference>
<evidence type="ECO:0000256" key="3">
    <source>
        <dbReference type="ARBA" id="ARBA00022448"/>
    </source>
</evidence>
<evidence type="ECO:0000256" key="12">
    <source>
        <dbReference type="SAM" id="MobiDB-lite"/>
    </source>
</evidence>
<dbReference type="Proteomes" id="UP000019754">
    <property type="component" value="Unassembled WGS sequence"/>
</dbReference>
<dbReference type="SMART" id="SM00382">
    <property type="entry name" value="AAA"/>
    <property type="match status" value="1"/>
</dbReference>
<evidence type="ECO:0000256" key="11">
    <source>
        <dbReference type="RuleBase" id="RU363032"/>
    </source>
</evidence>
<sequence>MRALGLLCVALLALPIVGLLATVEWSTLGQSLTAHSALIALRLSLLTALAATVLSLLVGLPVALLMARAPAGSMLLRVARTLVLLPLVLPPVVGGIALLSTYGRRGLVGPLTEALGIDIAFTTLAVVLAQTFVAAPFLILTVEGALRARGTAYEATALTLGASPTRTLATITLPLLAQSLGAGLVLTFARALGEFGATITFAGSLQGTTRTLPLEIYLAREIDQDSAVAMSLLLVMVAAVIVAIAYRSPGAEGLRRSLGRTSSADDTAGAPAGAPADEQTDAEEHTAPATPATPPALATPSSPALDARIVVPERGVDLALHVPAGQTLAIVGPNGSGKSTVVEVLAGLVAADDGHIRLGDDVLLATSRASGTKGTEPSAARPGVTTVRSRAPHLRRVARLGQHPLLFPHFTLEGNAAFGPRSEGAGRSAARDQARTWLDRVGVGRLASRRPYEVSGGQAQRVAIARALATSPQLSLWDEPFAALDVQSAPQLRELLARELAGRTAVIVTHDLADLRALADRVMVLEAGRVRQDVPLEEFLQRPAPGFAQRLVASD</sequence>
<gene>
    <name evidence="15" type="ORF">D641_0108195</name>
</gene>
<dbReference type="GO" id="GO:0016887">
    <property type="term" value="F:ATP hydrolysis activity"/>
    <property type="evidence" value="ECO:0007669"/>
    <property type="project" value="InterPro"/>
</dbReference>
<dbReference type="NCBIfam" id="TIGR02141">
    <property type="entry name" value="modB_ABC"/>
    <property type="match status" value="1"/>
</dbReference>
<feature type="transmembrane region" description="Helical" evidence="11">
    <location>
        <begin position="45"/>
        <end position="66"/>
    </location>
</feature>
<name>A0A022KWW3_9MICO</name>
<dbReference type="Pfam" id="PF00005">
    <property type="entry name" value="ABC_tran"/>
    <property type="match status" value="1"/>
</dbReference>
<keyword evidence="3 11" id="KW-0813">Transport</keyword>
<dbReference type="HOGENOM" id="CLU_016047_17_0_11"/>
<evidence type="ECO:0000256" key="5">
    <source>
        <dbReference type="ARBA" id="ARBA00022505"/>
    </source>
</evidence>
<dbReference type="NCBIfam" id="TIGR01581">
    <property type="entry name" value="Mo_ABC_porter"/>
    <property type="match status" value="1"/>
</dbReference>
<dbReference type="InterPro" id="IPR017871">
    <property type="entry name" value="ABC_transporter-like_CS"/>
</dbReference>
<dbReference type="InterPro" id="IPR011867">
    <property type="entry name" value="ModB_ABC"/>
</dbReference>
<evidence type="ECO:0000256" key="6">
    <source>
        <dbReference type="ARBA" id="ARBA00022692"/>
    </source>
</evidence>
<feature type="compositionally biased region" description="Low complexity" evidence="12">
    <location>
        <begin position="261"/>
        <end position="276"/>
    </location>
</feature>
<dbReference type="Gene3D" id="3.40.50.300">
    <property type="entry name" value="P-loop containing nucleotide triphosphate hydrolases"/>
    <property type="match status" value="1"/>
</dbReference>
<reference evidence="15 16" key="1">
    <citation type="journal article" date="2013" name="Genome Announc.">
        <title>Draft genome sequence of an Actinobacterium, Brachybacterium muris strain UCD-AY4.</title>
        <authorList>
            <person name="Lo J.R."/>
            <person name="Lang J.M."/>
            <person name="Darling A.E."/>
            <person name="Eisen J.A."/>
            <person name="Coil D.A."/>
        </authorList>
    </citation>
    <scope>NUCLEOTIDE SEQUENCE [LARGE SCALE GENOMIC DNA]</scope>
    <source>
        <strain evidence="15 16">UCD-AY4</strain>
    </source>
</reference>
<dbReference type="InterPro" id="IPR006469">
    <property type="entry name" value="NifC_ABC_porter"/>
</dbReference>
<dbReference type="STRING" id="1249481.D641_0108195"/>
<feature type="transmembrane region" description="Helical" evidence="11">
    <location>
        <begin position="78"/>
        <end position="99"/>
    </location>
</feature>
<dbReference type="PANTHER" id="PTHR30183:SF3">
    <property type="entry name" value="MOLYBDENUM TRANSPORT SYSTEM PERMEASE PROTEIN MODB"/>
    <property type="match status" value="1"/>
</dbReference>
<dbReference type="AlphaFoldDB" id="A0A022KWW3"/>
<evidence type="ECO:0000256" key="7">
    <source>
        <dbReference type="ARBA" id="ARBA00022741"/>
    </source>
</evidence>
<evidence type="ECO:0000256" key="4">
    <source>
        <dbReference type="ARBA" id="ARBA00022475"/>
    </source>
</evidence>
<proteinExistence type="inferred from homology"/>
<accession>A0A022KWW3</accession>
<keyword evidence="5" id="KW-0500">Molybdenum</keyword>
<protein>
    <submittedName>
        <fullName evidence="15">ABC transporter ATPase</fullName>
    </submittedName>
</protein>
<dbReference type="PROSITE" id="PS50928">
    <property type="entry name" value="ABC_TM1"/>
    <property type="match status" value="1"/>
</dbReference>
<evidence type="ECO:0000313" key="15">
    <source>
        <dbReference type="EMBL" id="EYT49398.1"/>
    </source>
</evidence>
<evidence type="ECO:0000256" key="9">
    <source>
        <dbReference type="ARBA" id="ARBA00022989"/>
    </source>
</evidence>
<keyword evidence="16" id="KW-1185">Reference proteome</keyword>
<evidence type="ECO:0000259" key="14">
    <source>
        <dbReference type="PROSITE" id="PS50928"/>
    </source>
</evidence>
<dbReference type="PROSITE" id="PS50893">
    <property type="entry name" value="ABC_TRANSPORTER_2"/>
    <property type="match status" value="1"/>
</dbReference>
<comment type="subcellular location">
    <subcellularLocation>
        <location evidence="1 11">Cell membrane</location>
        <topology evidence="1 11">Multi-pass membrane protein</topology>
    </subcellularLocation>
</comment>
<dbReference type="GO" id="GO:0015098">
    <property type="term" value="F:molybdate ion transmembrane transporter activity"/>
    <property type="evidence" value="ECO:0007669"/>
    <property type="project" value="InterPro"/>
</dbReference>
<comment type="caution">
    <text evidence="15">The sequence shown here is derived from an EMBL/GenBank/DDBJ whole genome shotgun (WGS) entry which is preliminary data.</text>
</comment>